<reference evidence="3 4" key="1">
    <citation type="submission" date="2022-01" db="EMBL/GenBank/DDBJ databases">
        <title>A chromosomal length assembly of Cordylochernes scorpioides.</title>
        <authorList>
            <person name="Zeh D."/>
            <person name="Zeh J."/>
        </authorList>
    </citation>
    <scope>NUCLEOTIDE SEQUENCE [LARGE SCALE GENOMIC DNA]</scope>
    <source>
        <strain evidence="3">IN4F17</strain>
        <tissue evidence="3">Whole Body</tissue>
    </source>
</reference>
<dbReference type="Proteomes" id="UP001235939">
    <property type="component" value="Chromosome 12"/>
</dbReference>
<evidence type="ECO:0000259" key="2">
    <source>
        <dbReference type="Pfam" id="PF23298"/>
    </source>
</evidence>
<keyword evidence="4" id="KW-1185">Reference proteome</keyword>
<proteinExistence type="predicted"/>
<dbReference type="InterPro" id="IPR056979">
    <property type="entry name" value="FZ_RECK"/>
</dbReference>
<dbReference type="PANTHER" id="PTHR46068">
    <property type="entry name" value="PROTEIN CBG27172"/>
    <property type="match status" value="1"/>
</dbReference>
<accession>A0ABY6L1M9</accession>
<protein>
    <recommendedName>
        <fullName evidence="2">Reversion-inducing cysteine-rich protein with Kazal frizzled-like domain-containing protein</fullName>
    </recommendedName>
</protein>
<dbReference type="InterPro" id="IPR009057">
    <property type="entry name" value="Homeodomain-like_sf"/>
</dbReference>
<dbReference type="Pfam" id="PF23298">
    <property type="entry name" value="FZ_RECK"/>
    <property type="match status" value="1"/>
</dbReference>
<sequence length="147" mass="16718">MSLLLIRASHVQQTSDCIKVLSECVNRSKLPEGHTPRTLCEMLSLPGDTNDCISLDSYLHIAHRLKINARIVRRIVKQYREQGHYGVLPKSDRPRTVNTSATGKIMKKRISRNDGVSMNQITSDLGISRERVQNIVKRDLGLRSYHL</sequence>
<organism evidence="3 4">
    <name type="scientific">Cordylochernes scorpioides</name>
    <dbReference type="NCBI Taxonomy" id="51811"/>
    <lineage>
        <taxon>Eukaryota</taxon>
        <taxon>Metazoa</taxon>
        <taxon>Ecdysozoa</taxon>
        <taxon>Arthropoda</taxon>
        <taxon>Chelicerata</taxon>
        <taxon>Arachnida</taxon>
        <taxon>Pseudoscorpiones</taxon>
        <taxon>Cheliferoidea</taxon>
        <taxon>Chernetidae</taxon>
        <taxon>Cordylochernes</taxon>
    </lineage>
</organism>
<dbReference type="PANTHER" id="PTHR46068:SF1">
    <property type="entry name" value="TRANSPOSASE IS30-LIKE HTH DOMAIN-CONTAINING PROTEIN"/>
    <property type="match status" value="1"/>
</dbReference>
<comment type="subcellular location">
    <subcellularLocation>
        <location evidence="1">Nucleus</location>
    </subcellularLocation>
</comment>
<evidence type="ECO:0000313" key="4">
    <source>
        <dbReference type="Proteomes" id="UP001235939"/>
    </source>
</evidence>
<feature type="domain" description="Reversion-inducing cysteine-rich protein with Kazal frizzled-like" evidence="2">
    <location>
        <begin position="14"/>
        <end position="60"/>
    </location>
</feature>
<dbReference type="EMBL" id="CP092874">
    <property type="protein sequence ID" value="UYV75057.1"/>
    <property type="molecule type" value="Genomic_DNA"/>
</dbReference>
<evidence type="ECO:0000313" key="3">
    <source>
        <dbReference type="EMBL" id="UYV75057.1"/>
    </source>
</evidence>
<name>A0ABY6L1M9_9ARAC</name>
<dbReference type="SUPFAM" id="SSF46689">
    <property type="entry name" value="Homeodomain-like"/>
    <property type="match status" value="1"/>
</dbReference>
<gene>
    <name evidence="3" type="ORF">LAZ67_12002261</name>
</gene>
<evidence type="ECO:0000256" key="1">
    <source>
        <dbReference type="ARBA" id="ARBA00004123"/>
    </source>
</evidence>